<dbReference type="AlphaFoldDB" id="A0AAD5CS23"/>
<dbReference type="Proteomes" id="UP001206925">
    <property type="component" value="Unassembled WGS sequence"/>
</dbReference>
<sequence length="80" mass="9212">DTLPPLYYLVLLIEDKRTKSNYKDFGLVRTSRGLEVRYFGVTNPRSRLAILHSNSFWYGRLSPNNHLALVVSSNIVRSSQ</sequence>
<gene>
    <name evidence="1" type="ORF">M8C21_032854</name>
</gene>
<feature type="non-terminal residue" evidence="1">
    <location>
        <position position="80"/>
    </location>
</feature>
<evidence type="ECO:0000313" key="2">
    <source>
        <dbReference type="Proteomes" id="UP001206925"/>
    </source>
</evidence>
<evidence type="ECO:0000313" key="1">
    <source>
        <dbReference type="EMBL" id="KAI7747271.1"/>
    </source>
</evidence>
<dbReference type="EMBL" id="JAMZMK010006799">
    <property type="protein sequence ID" value="KAI7747271.1"/>
    <property type="molecule type" value="Genomic_DNA"/>
</dbReference>
<protein>
    <submittedName>
        <fullName evidence="1">Uncharacterized protein</fullName>
    </submittedName>
</protein>
<name>A0AAD5CS23_AMBAR</name>
<keyword evidence="2" id="KW-1185">Reference proteome</keyword>
<proteinExistence type="predicted"/>
<reference evidence="1" key="1">
    <citation type="submission" date="2022-06" db="EMBL/GenBank/DDBJ databases">
        <title>Uncovering the hologenomic basis of an extraordinary plant invasion.</title>
        <authorList>
            <person name="Bieker V.C."/>
            <person name="Martin M.D."/>
            <person name="Gilbert T."/>
            <person name="Hodgins K."/>
            <person name="Battlay P."/>
            <person name="Petersen B."/>
            <person name="Wilson J."/>
        </authorList>
    </citation>
    <scope>NUCLEOTIDE SEQUENCE</scope>
    <source>
        <strain evidence="1">AA19_3_7</strain>
        <tissue evidence="1">Leaf</tissue>
    </source>
</reference>
<organism evidence="1 2">
    <name type="scientific">Ambrosia artemisiifolia</name>
    <name type="common">Common ragweed</name>
    <dbReference type="NCBI Taxonomy" id="4212"/>
    <lineage>
        <taxon>Eukaryota</taxon>
        <taxon>Viridiplantae</taxon>
        <taxon>Streptophyta</taxon>
        <taxon>Embryophyta</taxon>
        <taxon>Tracheophyta</taxon>
        <taxon>Spermatophyta</taxon>
        <taxon>Magnoliopsida</taxon>
        <taxon>eudicotyledons</taxon>
        <taxon>Gunneridae</taxon>
        <taxon>Pentapetalae</taxon>
        <taxon>asterids</taxon>
        <taxon>campanulids</taxon>
        <taxon>Asterales</taxon>
        <taxon>Asteraceae</taxon>
        <taxon>Asteroideae</taxon>
        <taxon>Heliantheae alliance</taxon>
        <taxon>Heliantheae</taxon>
        <taxon>Ambrosia</taxon>
    </lineage>
</organism>
<accession>A0AAD5CS23</accession>
<comment type="caution">
    <text evidence="1">The sequence shown here is derived from an EMBL/GenBank/DDBJ whole genome shotgun (WGS) entry which is preliminary data.</text>
</comment>